<comment type="caution">
    <text evidence="1">The sequence shown here is derived from an EMBL/GenBank/DDBJ whole genome shotgun (WGS) entry which is preliminary data.</text>
</comment>
<protein>
    <submittedName>
        <fullName evidence="1">Amino acid adenylation domain-containing protein</fullName>
    </submittedName>
</protein>
<dbReference type="EMBL" id="LUTY01001955">
    <property type="protein sequence ID" value="OAD20995.1"/>
    <property type="molecule type" value="Genomic_DNA"/>
</dbReference>
<organism evidence="1 2">
    <name type="scientific">Candidatus Thiomargarita nelsonii</name>
    <dbReference type="NCBI Taxonomy" id="1003181"/>
    <lineage>
        <taxon>Bacteria</taxon>
        <taxon>Pseudomonadati</taxon>
        <taxon>Pseudomonadota</taxon>
        <taxon>Gammaproteobacteria</taxon>
        <taxon>Thiotrichales</taxon>
        <taxon>Thiotrichaceae</taxon>
        <taxon>Thiomargarita</taxon>
    </lineage>
</organism>
<accession>A0A0A6P194</accession>
<reference evidence="1 2" key="1">
    <citation type="submission" date="2016-05" db="EMBL/GenBank/DDBJ databases">
        <title>Single-cell genome of chain-forming Candidatus Thiomargarita nelsonii and comparison to other large sulfur-oxidizing bacteria.</title>
        <authorList>
            <person name="Winkel M."/>
            <person name="Salman V."/>
            <person name="Woyke T."/>
            <person name="Schulz-Vogt H."/>
            <person name="Richter M."/>
            <person name="Flood B."/>
            <person name="Bailey J."/>
            <person name="Amann R."/>
            <person name="Mussmann M."/>
        </authorList>
    </citation>
    <scope>NUCLEOTIDE SEQUENCE [LARGE SCALE GENOMIC DNA]</scope>
    <source>
        <strain evidence="1 2">THI036</strain>
    </source>
</reference>
<sequence>MPDVLDISQVQSGTLIVDDSGPHCFKSELAIKRFQEHQDILFTEGGVLKSPQPISEVRYLPHHWEKSLNSKQIIEEFVKPNPFEITGCVFSSVLSSVKNLKPTVGLVQLHESVKHYETLISLGFQAANLHCENYVLPDEAISHFRERFGH</sequence>
<dbReference type="AlphaFoldDB" id="A0A0A6P194"/>
<dbReference type="Proteomes" id="UP000076962">
    <property type="component" value="Unassembled WGS sequence"/>
</dbReference>
<proteinExistence type="predicted"/>
<gene>
    <name evidence="1" type="ORF">THIOM_003268</name>
</gene>
<evidence type="ECO:0000313" key="2">
    <source>
        <dbReference type="Proteomes" id="UP000076962"/>
    </source>
</evidence>
<evidence type="ECO:0000313" key="1">
    <source>
        <dbReference type="EMBL" id="OAD20995.1"/>
    </source>
</evidence>
<name>A0A0A6P194_9GAMM</name>
<keyword evidence="2" id="KW-1185">Reference proteome</keyword>